<proteinExistence type="predicted"/>
<gene>
    <name evidence="1" type="ORF">SAMN05428964_102482</name>
</gene>
<evidence type="ECO:0000313" key="1">
    <source>
        <dbReference type="EMBL" id="SOC17305.1"/>
    </source>
</evidence>
<accession>A0A285TBU3</accession>
<organism evidence="1 2">
    <name type="scientific">Thalassospira xiamenensis</name>
    <dbReference type="NCBI Taxonomy" id="220697"/>
    <lineage>
        <taxon>Bacteria</taxon>
        <taxon>Pseudomonadati</taxon>
        <taxon>Pseudomonadota</taxon>
        <taxon>Alphaproteobacteria</taxon>
        <taxon>Rhodospirillales</taxon>
        <taxon>Thalassospiraceae</taxon>
        <taxon>Thalassospira</taxon>
    </lineage>
</organism>
<evidence type="ECO:0000313" key="2">
    <source>
        <dbReference type="Proteomes" id="UP000219068"/>
    </source>
</evidence>
<dbReference type="AlphaFoldDB" id="A0A285TBU3"/>
<dbReference type="EMBL" id="OBMM01000002">
    <property type="protein sequence ID" value="SOC17305.1"/>
    <property type="molecule type" value="Genomic_DNA"/>
</dbReference>
<protein>
    <submittedName>
        <fullName evidence="1">Uncharacterized protein</fullName>
    </submittedName>
</protein>
<sequence>MTFLIATRQKIPTGSFTSCLNSKNPFKINELINSKTGTPFAK</sequence>
<reference evidence="1 2" key="1">
    <citation type="submission" date="2017-08" db="EMBL/GenBank/DDBJ databases">
        <authorList>
            <person name="de Groot N.N."/>
        </authorList>
    </citation>
    <scope>NUCLEOTIDE SEQUENCE [LARGE SCALE GENOMIC DNA]</scope>
    <source>
        <strain evidence="1 2">USBA 78</strain>
    </source>
</reference>
<name>A0A285TBU3_9PROT</name>
<dbReference type="Proteomes" id="UP000219068">
    <property type="component" value="Unassembled WGS sequence"/>
</dbReference>